<evidence type="ECO:0000313" key="3">
    <source>
        <dbReference type="Proteomes" id="UP000184207"/>
    </source>
</evidence>
<proteinExistence type="predicted"/>
<evidence type="ECO:0000313" key="2">
    <source>
        <dbReference type="EMBL" id="SHN62975.1"/>
    </source>
</evidence>
<dbReference type="GO" id="GO:0016020">
    <property type="term" value="C:membrane"/>
    <property type="evidence" value="ECO:0007669"/>
    <property type="project" value="GOC"/>
</dbReference>
<dbReference type="STRING" id="1121883.SAMN02745226_01341"/>
<dbReference type="PANTHER" id="PTHR14859:SF1">
    <property type="entry name" value="PGAP2-INTERACTING PROTEIN"/>
    <property type="match status" value="1"/>
</dbReference>
<dbReference type="GO" id="GO:0003824">
    <property type="term" value="F:catalytic activity"/>
    <property type="evidence" value="ECO:0007669"/>
    <property type="project" value="InterPro"/>
</dbReference>
<dbReference type="Pfam" id="PF03372">
    <property type="entry name" value="Exo_endo_phos"/>
    <property type="match status" value="1"/>
</dbReference>
<dbReference type="GO" id="GO:0006506">
    <property type="term" value="P:GPI anchor biosynthetic process"/>
    <property type="evidence" value="ECO:0007669"/>
    <property type="project" value="TreeGrafter"/>
</dbReference>
<dbReference type="EMBL" id="FRDJ01000006">
    <property type="protein sequence ID" value="SHN62975.1"/>
    <property type="molecule type" value="Genomic_DNA"/>
</dbReference>
<organism evidence="2 3">
    <name type="scientific">Fervidobacterium gondwanense DSM 13020</name>
    <dbReference type="NCBI Taxonomy" id="1121883"/>
    <lineage>
        <taxon>Bacteria</taxon>
        <taxon>Thermotogati</taxon>
        <taxon>Thermotogota</taxon>
        <taxon>Thermotogae</taxon>
        <taxon>Thermotogales</taxon>
        <taxon>Fervidobacteriaceae</taxon>
        <taxon>Fervidobacterium</taxon>
    </lineage>
</organism>
<sequence>MELLTLNLHTYQEIVYNDEDTIEGFLEKYKSIQRKIVELIANEDVEICFFQEAGQYMHEEPDIFLHGVDIKKSNYVRRLVEMLAEYGKIYHFVWDMAHYGFGIWEEGLGIVSKFPIVDFESRYVSRNQDVNTFYTRKIIRARIEDKGGPIDLYSVHFNWKEAGFEDEYENFVSWVEEIGNERFIIAGDFNVSYGSEEYKMVMKREILGLSVLDSWMVANPNEPDRPTFIGDKISEESARIDYILVPENFLVKSARIVFESERVSDHKGVLVDVEISQK</sequence>
<dbReference type="Gene3D" id="3.60.10.10">
    <property type="entry name" value="Endonuclease/exonuclease/phosphatase"/>
    <property type="match status" value="1"/>
</dbReference>
<gene>
    <name evidence="2" type="ORF">SAMN02745226_01341</name>
</gene>
<dbReference type="RefSeq" id="WP_072759684.1">
    <property type="nucleotide sequence ID" value="NZ_FRDJ01000006.1"/>
</dbReference>
<feature type="domain" description="Endonuclease/exonuclease/phosphatase" evidence="1">
    <location>
        <begin position="35"/>
        <end position="266"/>
    </location>
</feature>
<accession>A0A1M7SWS5</accession>
<reference evidence="3" key="1">
    <citation type="submission" date="2016-12" db="EMBL/GenBank/DDBJ databases">
        <authorList>
            <person name="Varghese N."/>
            <person name="Submissions S."/>
        </authorList>
    </citation>
    <scope>NUCLEOTIDE SEQUENCE [LARGE SCALE GENOMIC DNA]</scope>
    <source>
        <strain evidence="3">DSM 13020</strain>
    </source>
</reference>
<dbReference type="OrthoDB" id="9812537at2"/>
<protein>
    <submittedName>
        <fullName evidence="2">Maltose 6'-phosphate phosphatase</fullName>
    </submittedName>
</protein>
<dbReference type="PANTHER" id="PTHR14859">
    <property type="entry name" value="CALCOFLUOR WHITE HYPERSENSITIVE PROTEIN PRECURSOR"/>
    <property type="match status" value="1"/>
</dbReference>
<dbReference type="SUPFAM" id="SSF56219">
    <property type="entry name" value="DNase I-like"/>
    <property type="match status" value="1"/>
</dbReference>
<evidence type="ECO:0000259" key="1">
    <source>
        <dbReference type="Pfam" id="PF03372"/>
    </source>
</evidence>
<dbReference type="InterPro" id="IPR036691">
    <property type="entry name" value="Endo/exonu/phosph_ase_sf"/>
</dbReference>
<name>A0A1M7SWS5_FERGO</name>
<dbReference type="InterPro" id="IPR051916">
    <property type="entry name" value="GPI-anchor_lipid_remodeler"/>
</dbReference>
<dbReference type="InterPro" id="IPR005135">
    <property type="entry name" value="Endo/exonuclease/phosphatase"/>
</dbReference>
<dbReference type="AlphaFoldDB" id="A0A1M7SWS5"/>
<keyword evidence="3" id="KW-1185">Reference proteome</keyword>
<dbReference type="Proteomes" id="UP000184207">
    <property type="component" value="Unassembled WGS sequence"/>
</dbReference>